<proteinExistence type="predicted"/>
<gene>
    <name evidence="1" type="ORF">ACFSJ3_00430</name>
</gene>
<evidence type="ECO:0000313" key="1">
    <source>
        <dbReference type="EMBL" id="MFD2094437.1"/>
    </source>
</evidence>
<organism evidence="1 2">
    <name type="scientific">Corallincola platygyrae</name>
    <dbReference type="NCBI Taxonomy" id="1193278"/>
    <lineage>
        <taxon>Bacteria</taxon>
        <taxon>Pseudomonadati</taxon>
        <taxon>Pseudomonadota</taxon>
        <taxon>Gammaproteobacteria</taxon>
        <taxon>Alteromonadales</taxon>
        <taxon>Psychromonadaceae</taxon>
        <taxon>Corallincola</taxon>
    </lineage>
</organism>
<name>A0ABW4XHC3_9GAMM</name>
<protein>
    <submittedName>
        <fullName evidence="1">Uncharacterized protein</fullName>
    </submittedName>
</protein>
<keyword evidence="2" id="KW-1185">Reference proteome</keyword>
<dbReference type="EMBL" id="JBHUHT010000003">
    <property type="protein sequence ID" value="MFD2094437.1"/>
    <property type="molecule type" value="Genomic_DNA"/>
</dbReference>
<reference evidence="2" key="1">
    <citation type="journal article" date="2019" name="Int. J. Syst. Evol. Microbiol.">
        <title>The Global Catalogue of Microorganisms (GCM) 10K type strain sequencing project: providing services to taxonomists for standard genome sequencing and annotation.</title>
        <authorList>
            <consortium name="The Broad Institute Genomics Platform"/>
            <consortium name="The Broad Institute Genome Sequencing Center for Infectious Disease"/>
            <person name="Wu L."/>
            <person name="Ma J."/>
        </authorList>
    </citation>
    <scope>NUCLEOTIDE SEQUENCE [LARGE SCALE GENOMIC DNA]</scope>
    <source>
        <strain evidence="2">CGMCC 1.10992</strain>
    </source>
</reference>
<evidence type="ECO:0000313" key="2">
    <source>
        <dbReference type="Proteomes" id="UP001597380"/>
    </source>
</evidence>
<dbReference type="RefSeq" id="WP_345337727.1">
    <property type="nucleotide sequence ID" value="NZ_BAABLI010000003.1"/>
</dbReference>
<sequence>METIDLKLPCSDATLVLDALRHYIAHIENLNDDAVDEDTLADLLNDNELLKGLESSISKSVAEKFGDY</sequence>
<accession>A0ABW4XHC3</accession>
<comment type="caution">
    <text evidence="1">The sequence shown here is derived from an EMBL/GenBank/DDBJ whole genome shotgun (WGS) entry which is preliminary data.</text>
</comment>
<dbReference type="Proteomes" id="UP001597380">
    <property type="component" value="Unassembled WGS sequence"/>
</dbReference>